<name>A0A9X3WBW8_9BACI</name>
<dbReference type="Gene3D" id="2.60.120.10">
    <property type="entry name" value="Jelly Rolls"/>
    <property type="match status" value="1"/>
</dbReference>
<dbReference type="Proteomes" id="UP001145069">
    <property type="component" value="Unassembled WGS sequence"/>
</dbReference>
<keyword evidence="2" id="KW-1185">Reference proteome</keyword>
<evidence type="ECO:0000313" key="2">
    <source>
        <dbReference type="Proteomes" id="UP001145069"/>
    </source>
</evidence>
<comment type="caution">
    <text evidence="1">The sequence shown here is derived from an EMBL/GenBank/DDBJ whole genome shotgun (WGS) entry which is preliminary data.</text>
</comment>
<dbReference type="RefSeq" id="WP_272444923.1">
    <property type="nucleotide sequence ID" value="NZ_JAMQKC010000002.1"/>
</dbReference>
<proteinExistence type="predicted"/>
<organism evidence="1 2">
    <name type="scientific">Aquibacillus salsiterrae</name>
    <dbReference type="NCBI Taxonomy" id="2950439"/>
    <lineage>
        <taxon>Bacteria</taxon>
        <taxon>Bacillati</taxon>
        <taxon>Bacillota</taxon>
        <taxon>Bacilli</taxon>
        <taxon>Bacillales</taxon>
        <taxon>Bacillaceae</taxon>
        <taxon>Aquibacillus</taxon>
    </lineage>
</organism>
<dbReference type="InterPro" id="IPR011051">
    <property type="entry name" value="RmlC_Cupin_sf"/>
</dbReference>
<dbReference type="SUPFAM" id="SSF51182">
    <property type="entry name" value="RmlC-like cupins"/>
    <property type="match status" value="1"/>
</dbReference>
<sequence length="398" mass="45436">MSTTIINQAFEAGEGVFRLVPNFIPRRFGEPGHRLRLHPDDYYPFGLKRGAIKERWFCSVVPAMNGEDAPDDEGLSYVVVPGSENERFSFREAVSSLGKDLIGDELYRKHGTWPMFAKFFDYKTPLFHHLHPMQKHAELVGKMAKPEAYYFPRQLNNHPGDFPVTYFGFDPSVTIEEVKERLLQFEATDTRITELSRAFRIQLGTGWYIPAGVVHAPGSYLTYEPQLNSDVNAVFENVVAGDNYDYHFLVENCPPEKQQDIDFVLELMDWDKNIDPDFKKHYFRPPVEVRAESGLYDEKWITYGNEYFGAKELTIEPGQTVTLKDSTAYGAVVIQGHGKFGAHDCEAAQMIRFGNLTADEFFISETAAKQGIVITNHSKTEPLVMLKHVAENNQEFPR</sequence>
<evidence type="ECO:0000313" key="1">
    <source>
        <dbReference type="EMBL" id="MDC3415948.1"/>
    </source>
</evidence>
<accession>A0A9X3WBW8</accession>
<gene>
    <name evidence="1" type="ORF">NC799_03365</name>
</gene>
<dbReference type="InterPro" id="IPR014710">
    <property type="entry name" value="RmlC-like_jellyroll"/>
</dbReference>
<evidence type="ECO:0008006" key="3">
    <source>
        <dbReference type="Google" id="ProtNLM"/>
    </source>
</evidence>
<dbReference type="AlphaFoldDB" id="A0A9X3WBW8"/>
<dbReference type="EMBL" id="JAMQKC010000002">
    <property type="protein sequence ID" value="MDC3415948.1"/>
    <property type="molecule type" value="Genomic_DNA"/>
</dbReference>
<protein>
    <recommendedName>
        <fullName evidence="3">Mannose-6-phosphate isomerase</fullName>
    </recommendedName>
</protein>
<reference evidence="1" key="1">
    <citation type="submission" date="2022-06" db="EMBL/GenBank/DDBJ databases">
        <title>Aquibacillus sp. a new bacterium isolated from soil saline samples.</title>
        <authorList>
            <person name="Galisteo C."/>
            <person name="De La Haba R."/>
            <person name="Sanchez-Porro C."/>
            <person name="Ventosa A."/>
        </authorList>
    </citation>
    <scope>NUCLEOTIDE SEQUENCE</scope>
    <source>
        <strain evidence="1">3ASR75-54</strain>
    </source>
</reference>